<comment type="subcellular location">
    <subcellularLocation>
        <location evidence="1">Nucleus</location>
    </subcellularLocation>
</comment>
<feature type="region of interest" description="Disordered" evidence="9">
    <location>
        <begin position="1"/>
        <end position="25"/>
    </location>
</feature>
<dbReference type="AlphaFoldDB" id="A0A6A6PQF7"/>
<evidence type="ECO:0000313" key="12">
    <source>
        <dbReference type="Proteomes" id="UP000799767"/>
    </source>
</evidence>
<dbReference type="PANTHER" id="PTHR16062:SF19">
    <property type="entry name" value="PROTEIN POLYBROMO-1"/>
    <property type="match status" value="1"/>
</dbReference>
<evidence type="ECO:0000256" key="6">
    <source>
        <dbReference type="ARBA" id="ARBA00023163"/>
    </source>
</evidence>
<evidence type="ECO:0000256" key="4">
    <source>
        <dbReference type="ARBA" id="ARBA00023015"/>
    </source>
</evidence>
<dbReference type="GO" id="GO:0006338">
    <property type="term" value="P:chromatin remodeling"/>
    <property type="evidence" value="ECO:0007669"/>
    <property type="project" value="InterPro"/>
</dbReference>
<feature type="compositionally biased region" description="Polar residues" evidence="9">
    <location>
        <begin position="9"/>
        <end position="19"/>
    </location>
</feature>
<dbReference type="Pfam" id="PF22994">
    <property type="entry name" value="RSC4_Ig_like"/>
    <property type="match status" value="1"/>
</dbReference>
<dbReference type="GeneID" id="54478209"/>
<evidence type="ECO:0000313" key="11">
    <source>
        <dbReference type="EMBL" id="KAF2482242.1"/>
    </source>
</evidence>
<keyword evidence="5 8" id="KW-0103">Bromodomain</keyword>
<feature type="region of interest" description="Disordered" evidence="9">
    <location>
        <begin position="419"/>
        <end position="467"/>
    </location>
</feature>
<evidence type="ECO:0000256" key="1">
    <source>
        <dbReference type="ARBA" id="ARBA00004123"/>
    </source>
</evidence>
<dbReference type="GO" id="GO:0006368">
    <property type="term" value="P:transcription elongation by RNA polymerase II"/>
    <property type="evidence" value="ECO:0007669"/>
    <property type="project" value="TreeGrafter"/>
</dbReference>
<proteinExistence type="predicted"/>
<sequence>MESRKRKASSAQSPPTEGSASKKLRLLNSSAAPRNSVQEIGQRVVQQLKGATDKTGRLIAIEFLELPDRDEIPEYYDFTKLPVAIETIEAKLKQNAYPTVSTIESDFKRLVQNAKDFNDPGSLIYEDAERIRKLVFNFMKQNNPAYKENPNYSAFPTPIPQPSSTALQNGKRETESEDEPLPKSRQASEKPKRAGTEQSDRKSSAAPSATDPDADGEEGGEAMEVDLDFTGKTFQEAQQLIINHLLHYIDDGVEIYSVFANLVSRKLEDYYKVIRHPVCLKGILKRTQGIHGRAPPTGQTDFKTWDAFEAEMSFIWRNAKVYNEDESDMYRLAGEFEEHVKSILAEAREKVDEPSGPKIKLGGPKPKVTLSLSQPRHSPAPTPGVAIDNESLARQRQMVQAGASGQTNAPPVNPLVRAESDAVRPLSSARSGSPAVAAVKSEHTATHSPAPAQPPPLAQPHQPYTNGVMAPPIVRPMSGSPYPLQPPAISHHYTAPAMLPPIPIRPYPREAAILPSVTITTHPNLKLPHPVTLTITPHPTLSHQSTTTTLPSAHYFLQIAATISKQLSMGRAYKMFVSINGTRLTQRDTQLHPDSHRRTHVYEGSLAQGVNRVEVEVATARENDEKGLDVEKVTVFANLTR</sequence>
<keyword evidence="2" id="KW-0677">Repeat</keyword>
<dbReference type="GO" id="GO:0003682">
    <property type="term" value="F:chromatin binding"/>
    <property type="evidence" value="ECO:0007669"/>
    <property type="project" value="TreeGrafter"/>
</dbReference>
<dbReference type="GO" id="GO:0016586">
    <property type="term" value="C:RSC-type complex"/>
    <property type="evidence" value="ECO:0007669"/>
    <property type="project" value="InterPro"/>
</dbReference>
<dbReference type="SUPFAM" id="SSF47370">
    <property type="entry name" value="Bromodomain"/>
    <property type="match status" value="2"/>
</dbReference>
<dbReference type="PROSITE" id="PS50014">
    <property type="entry name" value="BROMODOMAIN_2"/>
    <property type="match status" value="2"/>
</dbReference>
<dbReference type="InterPro" id="IPR001487">
    <property type="entry name" value="Bromodomain"/>
</dbReference>
<name>A0A6A6PQF7_9PEZI</name>
<keyword evidence="3" id="KW-0156">Chromatin regulator</keyword>
<keyword evidence="7" id="KW-0539">Nucleus</keyword>
<dbReference type="InterPro" id="IPR054551">
    <property type="entry name" value="RSC4_Ig-like"/>
</dbReference>
<dbReference type="EMBL" id="MU001636">
    <property type="protein sequence ID" value="KAF2482242.1"/>
    <property type="molecule type" value="Genomic_DNA"/>
</dbReference>
<gene>
    <name evidence="11" type="ORF">BDY17DRAFT_324538</name>
</gene>
<dbReference type="OrthoDB" id="6017at2759"/>
<dbReference type="InterPro" id="IPR037382">
    <property type="entry name" value="Rsc/polybromo"/>
</dbReference>
<feature type="domain" description="Bromo" evidence="10">
    <location>
        <begin position="251"/>
        <end position="330"/>
    </location>
</feature>
<dbReference type="Pfam" id="PF00439">
    <property type="entry name" value="Bromodomain"/>
    <property type="match status" value="2"/>
</dbReference>
<keyword evidence="6" id="KW-0804">Transcription</keyword>
<organism evidence="11 12">
    <name type="scientific">Neohortaea acidophila</name>
    <dbReference type="NCBI Taxonomy" id="245834"/>
    <lineage>
        <taxon>Eukaryota</taxon>
        <taxon>Fungi</taxon>
        <taxon>Dikarya</taxon>
        <taxon>Ascomycota</taxon>
        <taxon>Pezizomycotina</taxon>
        <taxon>Dothideomycetes</taxon>
        <taxon>Dothideomycetidae</taxon>
        <taxon>Mycosphaerellales</taxon>
        <taxon>Teratosphaeriaceae</taxon>
        <taxon>Neohortaea</taxon>
    </lineage>
</organism>
<dbReference type="PRINTS" id="PR00503">
    <property type="entry name" value="BROMODOMAIN"/>
</dbReference>
<accession>A0A6A6PQF7</accession>
<feature type="compositionally biased region" description="Low complexity" evidence="9">
    <location>
        <begin position="356"/>
        <end position="367"/>
    </location>
</feature>
<feature type="region of interest" description="Disordered" evidence="9">
    <location>
        <begin position="146"/>
        <end position="220"/>
    </location>
</feature>
<reference evidence="11" key="1">
    <citation type="journal article" date="2020" name="Stud. Mycol.">
        <title>101 Dothideomycetes genomes: a test case for predicting lifestyles and emergence of pathogens.</title>
        <authorList>
            <person name="Haridas S."/>
            <person name="Albert R."/>
            <person name="Binder M."/>
            <person name="Bloem J."/>
            <person name="Labutti K."/>
            <person name="Salamov A."/>
            <person name="Andreopoulos B."/>
            <person name="Baker S."/>
            <person name="Barry K."/>
            <person name="Bills G."/>
            <person name="Bluhm B."/>
            <person name="Cannon C."/>
            <person name="Castanera R."/>
            <person name="Culley D."/>
            <person name="Daum C."/>
            <person name="Ezra D."/>
            <person name="Gonzalez J."/>
            <person name="Henrissat B."/>
            <person name="Kuo A."/>
            <person name="Liang C."/>
            <person name="Lipzen A."/>
            <person name="Lutzoni F."/>
            <person name="Magnuson J."/>
            <person name="Mondo S."/>
            <person name="Nolan M."/>
            <person name="Ohm R."/>
            <person name="Pangilinan J."/>
            <person name="Park H.-J."/>
            <person name="Ramirez L."/>
            <person name="Alfaro M."/>
            <person name="Sun H."/>
            <person name="Tritt A."/>
            <person name="Yoshinaga Y."/>
            <person name="Zwiers L.-H."/>
            <person name="Turgeon B."/>
            <person name="Goodwin S."/>
            <person name="Spatafora J."/>
            <person name="Crous P."/>
            <person name="Grigoriev I."/>
        </authorList>
    </citation>
    <scope>NUCLEOTIDE SEQUENCE</scope>
    <source>
        <strain evidence="11">CBS 113389</strain>
    </source>
</reference>
<dbReference type="CDD" id="cd04369">
    <property type="entry name" value="Bromodomain"/>
    <property type="match status" value="2"/>
</dbReference>
<keyword evidence="4" id="KW-0805">Transcription regulation</keyword>
<evidence type="ECO:0000256" key="7">
    <source>
        <dbReference type="ARBA" id="ARBA00023242"/>
    </source>
</evidence>
<dbReference type="InterPro" id="IPR036427">
    <property type="entry name" value="Bromodomain-like_sf"/>
</dbReference>
<evidence type="ECO:0000259" key="10">
    <source>
        <dbReference type="PROSITE" id="PS50014"/>
    </source>
</evidence>
<dbReference type="PANTHER" id="PTHR16062">
    <property type="entry name" value="SWI/SNF-RELATED"/>
    <property type="match status" value="1"/>
</dbReference>
<feature type="domain" description="Bromo" evidence="10">
    <location>
        <begin position="55"/>
        <end position="125"/>
    </location>
</feature>
<dbReference type="Proteomes" id="UP000799767">
    <property type="component" value="Unassembled WGS sequence"/>
</dbReference>
<dbReference type="SMART" id="SM00297">
    <property type="entry name" value="BROMO"/>
    <property type="match status" value="2"/>
</dbReference>
<evidence type="ECO:0000256" key="3">
    <source>
        <dbReference type="ARBA" id="ARBA00022853"/>
    </source>
</evidence>
<feature type="compositionally biased region" description="Basic and acidic residues" evidence="9">
    <location>
        <begin position="170"/>
        <end position="203"/>
    </location>
</feature>
<evidence type="ECO:0000256" key="5">
    <source>
        <dbReference type="ARBA" id="ARBA00023117"/>
    </source>
</evidence>
<evidence type="ECO:0000256" key="8">
    <source>
        <dbReference type="PROSITE-ProRule" id="PRU00035"/>
    </source>
</evidence>
<evidence type="ECO:0000256" key="9">
    <source>
        <dbReference type="SAM" id="MobiDB-lite"/>
    </source>
</evidence>
<dbReference type="Gene3D" id="1.20.920.10">
    <property type="entry name" value="Bromodomain-like"/>
    <property type="match status" value="2"/>
</dbReference>
<feature type="region of interest" description="Disordered" evidence="9">
    <location>
        <begin position="347"/>
        <end position="386"/>
    </location>
</feature>
<dbReference type="RefSeq" id="XP_033588812.1">
    <property type="nucleotide sequence ID" value="XM_033737207.1"/>
</dbReference>
<evidence type="ECO:0000256" key="2">
    <source>
        <dbReference type="ARBA" id="ARBA00022737"/>
    </source>
</evidence>
<keyword evidence="12" id="KW-1185">Reference proteome</keyword>
<protein>
    <submittedName>
        <fullName evidence="11">Bromodomain-containing protein</fullName>
    </submittedName>
</protein>